<sequence>MSEKIDRMERNERQNNVIVTGLRINTQDPNQLRCEIEKNLEKYLGIKFELVSQQEKEKVMENKKRLRQVKGIKMFINHDLTAKERDKKEKVMENKKRLRQVKGIKMFINHDLTAKERDIQNQIRKCAIEERNKGRRVLVKYQKLIVNNEIWIWDKEVDKLILKSPTSKSYTHAKN</sequence>
<evidence type="ECO:0000313" key="1">
    <source>
        <dbReference type="EMBL" id="KAK9701243.1"/>
    </source>
</evidence>
<dbReference type="Proteomes" id="UP001458880">
    <property type="component" value="Unassembled WGS sequence"/>
</dbReference>
<evidence type="ECO:0000313" key="2">
    <source>
        <dbReference type="Proteomes" id="UP001458880"/>
    </source>
</evidence>
<proteinExistence type="predicted"/>
<keyword evidence="2" id="KW-1185">Reference proteome</keyword>
<protein>
    <submittedName>
        <fullName evidence="1">Uncharacterized protein</fullName>
    </submittedName>
</protein>
<reference evidence="1 2" key="1">
    <citation type="journal article" date="2024" name="BMC Genomics">
        <title>De novo assembly and annotation of Popillia japonica's genome with initial clues to its potential as an invasive pest.</title>
        <authorList>
            <person name="Cucini C."/>
            <person name="Boschi S."/>
            <person name="Funari R."/>
            <person name="Cardaioli E."/>
            <person name="Iannotti N."/>
            <person name="Marturano G."/>
            <person name="Paoli F."/>
            <person name="Bruttini M."/>
            <person name="Carapelli A."/>
            <person name="Frati F."/>
            <person name="Nardi F."/>
        </authorList>
    </citation>
    <scope>NUCLEOTIDE SEQUENCE [LARGE SCALE GENOMIC DNA]</scope>
    <source>
        <strain evidence="1">DMR45628</strain>
    </source>
</reference>
<dbReference type="AlphaFoldDB" id="A0AAW1JDT1"/>
<dbReference type="EMBL" id="JASPKY010000418">
    <property type="protein sequence ID" value="KAK9701243.1"/>
    <property type="molecule type" value="Genomic_DNA"/>
</dbReference>
<accession>A0AAW1JDT1</accession>
<gene>
    <name evidence="1" type="ORF">QE152_g30735</name>
</gene>
<organism evidence="1 2">
    <name type="scientific">Popillia japonica</name>
    <name type="common">Japanese beetle</name>
    <dbReference type="NCBI Taxonomy" id="7064"/>
    <lineage>
        <taxon>Eukaryota</taxon>
        <taxon>Metazoa</taxon>
        <taxon>Ecdysozoa</taxon>
        <taxon>Arthropoda</taxon>
        <taxon>Hexapoda</taxon>
        <taxon>Insecta</taxon>
        <taxon>Pterygota</taxon>
        <taxon>Neoptera</taxon>
        <taxon>Endopterygota</taxon>
        <taxon>Coleoptera</taxon>
        <taxon>Polyphaga</taxon>
        <taxon>Scarabaeiformia</taxon>
        <taxon>Scarabaeidae</taxon>
        <taxon>Rutelinae</taxon>
        <taxon>Popillia</taxon>
    </lineage>
</organism>
<name>A0AAW1JDT1_POPJA</name>
<comment type="caution">
    <text evidence="1">The sequence shown here is derived from an EMBL/GenBank/DDBJ whole genome shotgun (WGS) entry which is preliminary data.</text>
</comment>